<organism evidence="2 3">
    <name type="scientific">Apodemus speciosus</name>
    <name type="common">Large Japanese field mouse</name>
    <dbReference type="NCBI Taxonomy" id="105296"/>
    <lineage>
        <taxon>Eukaryota</taxon>
        <taxon>Metazoa</taxon>
        <taxon>Chordata</taxon>
        <taxon>Craniata</taxon>
        <taxon>Vertebrata</taxon>
        <taxon>Euteleostomi</taxon>
        <taxon>Mammalia</taxon>
        <taxon>Eutheria</taxon>
        <taxon>Euarchontoglires</taxon>
        <taxon>Glires</taxon>
        <taxon>Rodentia</taxon>
        <taxon>Myomorpha</taxon>
        <taxon>Muroidea</taxon>
        <taxon>Muridae</taxon>
        <taxon>Murinae</taxon>
        <taxon>Apodemus</taxon>
    </lineage>
</organism>
<evidence type="ECO:0000313" key="3">
    <source>
        <dbReference type="Proteomes" id="UP001623349"/>
    </source>
</evidence>
<sequence length="76" mass="8208">MKMEEAVGKVEELIESAAPPKASEQETAKEEDGSVELESQVPKDGVADSTVSLFNALFVDGTEKGLFRVSVSIHRE</sequence>
<dbReference type="Proteomes" id="UP001623349">
    <property type="component" value="Unassembled WGS sequence"/>
</dbReference>
<feature type="compositionally biased region" description="Basic and acidic residues" evidence="1">
    <location>
        <begin position="1"/>
        <end position="12"/>
    </location>
</feature>
<evidence type="ECO:0000256" key="1">
    <source>
        <dbReference type="SAM" id="MobiDB-lite"/>
    </source>
</evidence>
<accession>A0ABQ0FRL3</accession>
<proteinExistence type="predicted"/>
<dbReference type="EMBL" id="BAAFST010000018">
    <property type="protein sequence ID" value="GAB1301882.1"/>
    <property type="molecule type" value="Genomic_DNA"/>
</dbReference>
<gene>
    <name evidence="2" type="ORF">APTSU1_001712000</name>
</gene>
<feature type="region of interest" description="Disordered" evidence="1">
    <location>
        <begin position="1"/>
        <end position="43"/>
    </location>
</feature>
<name>A0ABQ0FRL3_APOSI</name>
<evidence type="ECO:0000313" key="2">
    <source>
        <dbReference type="EMBL" id="GAB1301882.1"/>
    </source>
</evidence>
<reference evidence="2 3" key="1">
    <citation type="submission" date="2024-08" db="EMBL/GenBank/DDBJ databases">
        <title>The draft genome of Apodemus speciosus.</title>
        <authorList>
            <person name="Nabeshima K."/>
            <person name="Suzuki S."/>
            <person name="Onuma M."/>
        </authorList>
    </citation>
    <scope>NUCLEOTIDE SEQUENCE [LARGE SCALE GENOMIC DNA]</scope>
    <source>
        <strain evidence="2">IB14-021</strain>
    </source>
</reference>
<comment type="caution">
    <text evidence="2">The sequence shown here is derived from an EMBL/GenBank/DDBJ whole genome shotgun (WGS) entry which is preliminary data.</text>
</comment>
<protein>
    <submittedName>
        <fullName evidence="2">Uncharacterized protein</fullName>
    </submittedName>
</protein>
<keyword evidence="3" id="KW-1185">Reference proteome</keyword>
<feature type="compositionally biased region" description="Basic and acidic residues" evidence="1">
    <location>
        <begin position="23"/>
        <end position="32"/>
    </location>
</feature>